<organism evidence="1 2">
    <name type="scientific">Bradyrhizobium jicamae</name>
    <dbReference type="NCBI Taxonomy" id="280332"/>
    <lineage>
        <taxon>Bacteria</taxon>
        <taxon>Pseudomonadati</taxon>
        <taxon>Pseudomonadota</taxon>
        <taxon>Alphaproteobacteria</taxon>
        <taxon>Hyphomicrobiales</taxon>
        <taxon>Nitrobacteraceae</taxon>
        <taxon>Bradyrhizobium</taxon>
    </lineage>
</organism>
<evidence type="ECO:0000313" key="2">
    <source>
        <dbReference type="Proteomes" id="UP000050863"/>
    </source>
</evidence>
<dbReference type="RefSeq" id="WP_057840872.1">
    <property type="nucleotide sequence ID" value="NZ_LLXZ01000231.1"/>
</dbReference>
<accession>A0A0R3KJ79</accession>
<sequence>MSEERKEVEDLMPSDALVNGGLHEEEFTRVLIAWMNSTAERSAARRRFIDNFRRARSFNTDRFVGAANAFDVLAATDFVNQGALPPEVGSLLAGLEKEIKEKAESSAAVNEYRERLLNNLGLMRGLNLRGKVLQRWSSVPSCITTRLWDARGHRAQRAGAELLRSRNANQHGIGGSL</sequence>
<keyword evidence="2" id="KW-1185">Reference proteome</keyword>
<dbReference type="OrthoDB" id="8043414at2"/>
<reference evidence="1 2" key="1">
    <citation type="submission" date="2014-03" db="EMBL/GenBank/DDBJ databases">
        <title>Bradyrhizobium valentinum sp. nov., isolated from effective nodules of Lupinus mariae-josephae, a lupine endemic of basic-lime soils in Eastern Spain.</title>
        <authorList>
            <person name="Duran D."/>
            <person name="Rey L."/>
            <person name="Navarro A."/>
            <person name="Busquets A."/>
            <person name="Imperial J."/>
            <person name="Ruiz-Argueso T."/>
        </authorList>
    </citation>
    <scope>NUCLEOTIDE SEQUENCE [LARGE SCALE GENOMIC DNA]</scope>
    <source>
        <strain evidence="1 2">PAC68</strain>
    </source>
</reference>
<protein>
    <submittedName>
        <fullName evidence="1">Uncharacterized protein</fullName>
    </submittedName>
</protein>
<gene>
    <name evidence="1" type="ORF">CQ12_30335</name>
</gene>
<name>A0A0R3KJ79_9BRAD</name>
<proteinExistence type="predicted"/>
<dbReference type="Proteomes" id="UP000050863">
    <property type="component" value="Unassembled WGS sequence"/>
</dbReference>
<dbReference type="AlphaFoldDB" id="A0A0R3KJ79"/>
<dbReference type="EMBL" id="LLXZ01000231">
    <property type="protein sequence ID" value="KRQ92917.1"/>
    <property type="molecule type" value="Genomic_DNA"/>
</dbReference>
<comment type="caution">
    <text evidence="1">The sequence shown here is derived from an EMBL/GenBank/DDBJ whole genome shotgun (WGS) entry which is preliminary data.</text>
</comment>
<evidence type="ECO:0000313" key="1">
    <source>
        <dbReference type="EMBL" id="KRQ92917.1"/>
    </source>
</evidence>
<dbReference type="STRING" id="280332.CQ12_30335"/>